<dbReference type="InterPro" id="IPR024441">
    <property type="entry name" value="Homeodomain1_C"/>
</dbReference>
<protein>
    <recommendedName>
        <fullName evidence="2">Mating-type protein C-terminal domain-containing protein</fullName>
    </recommendedName>
</protein>
<dbReference type="Proteomes" id="UP000775547">
    <property type="component" value="Unassembled WGS sequence"/>
</dbReference>
<feature type="region of interest" description="Disordered" evidence="1">
    <location>
        <begin position="106"/>
        <end position="256"/>
    </location>
</feature>
<proteinExistence type="predicted"/>
<dbReference type="OrthoDB" id="250329at2759"/>
<organism evidence="3 4">
    <name type="scientific">Asterophora parasitica</name>
    <dbReference type="NCBI Taxonomy" id="117018"/>
    <lineage>
        <taxon>Eukaryota</taxon>
        <taxon>Fungi</taxon>
        <taxon>Dikarya</taxon>
        <taxon>Basidiomycota</taxon>
        <taxon>Agaricomycotina</taxon>
        <taxon>Agaricomycetes</taxon>
        <taxon>Agaricomycetidae</taxon>
        <taxon>Agaricales</taxon>
        <taxon>Tricholomatineae</taxon>
        <taxon>Lyophyllaceae</taxon>
        <taxon>Asterophora</taxon>
    </lineage>
</organism>
<evidence type="ECO:0000313" key="4">
    <source>
        <dbReference type="Proteomes" id="UP000775547"/>
    </source>
</evidence>
<name>A0A9P7K6X0_9AGAR</name>
<feature type="compositionally biased region" description="Low complexity" evidence="1">
    <location>
        <begin position="126"/>
        <end position="136"/>
    </location>
</feature>
<reference evidence="3" key="1">
    <citation type="submission" date="2020-07" db="EMBL/GenBank/DDBJ databases">
        <authorList>
            <person name="Nieuwenhuis M."/>
            <person name="Van De Peppel L.J.J."/>
        </authorList>
    </citation>
    <scope>NUCLEOTIDE SEQUENCE</scope>
    <source>
        <strain evidence="3">AP01</strain>
        <tissue evidence="3">Mycelium</tissue>
    </source>
</reference>
<evidence type="ECO:0000256" key="1">
    <source>
        <dbReference type="SAM" id="MobiDB-lite"/>
    </source>
</evidence>
<reference evidence="3" key="2">
    <citation type="submission" date="2021-10" db="EMBL/GenBank/DDBJ databases">
        <title>Phylogenomics reveals ancestral predisposition of the termite-cultivated fungus Termitomyces towards a domesticated lifestyle.</title>
        <authorList>
            <person name="Auxier B."/>
            <person name="Grum-Grzhimaylo A."/>
            <person name="Cardenas M.E."/>
            <person name="Lodge J.D."/>
            <person name="Laessoe T."/>
            <person name="Pedersen O."/>
            <person name="Smith M.E."/>
            <person name="Kuyper T.W."/>
            <person name="Franco-Molano E.A."/>
            <person name="Baroni T.J."/>
            <person name="Aanen D.K."/>
        </authorList>
    </citation>
    <scope>NUCLEOTIDE SEQUENCE</scope>
    <source>
        <strain evidence="3">AP01</strain>
        <tissue evidence="3">Mycelium</tissue>
    </source>
</reference>
<gene>
    <name evidence="3" type="ORF">DXG03_004102</name>
</gene>
<feature type="domain" description="Mating-type protein C-terminal" evidence="2">
    <location>
        <begin position="64"/>
        <end position="331"/>
    </location>
</feature>
<feature type="compositionally biased region" description="Low complexity" evidence="1">
    <location>
        <begin position="195"/>
        <end position="204"/>
    </location>
</feature>
<feature type="region of interest" description="Disordered" evidence="1">
    <location>
        <begin position="318"/>
        <end position="339"/>
    </location>
</feature>
<sequence>MRATLARKAGSDSKTIDSWFIDARKRIGWNSLRKKQFANKRLDIVDAATRFFVKEDAKRSLDSTVELEFAHILKSAKELYADRFEETKLATKLDIAVKDFTPTIKAQAREDRERRRREENALAATSYPSPQRSPSRSPEPHGLTPLEQDEDLATTHEAIAGQKRRSMSPGTEDEASDNRPTKRTRQVFYLDRPLETGTSTTGLPSPSPSHKCLRRSTSPPPATDATPLPTISRKRRLSDADSQGVPKRPRGLAVGPRMHAVSDPLPMSSALIEASSIDGWFNAHFGIPTPVVVDALDESEQLDVQVFNYSIEHSDSPSSVSEALSSASNSPPSAQDVPSLVPDRFAPDTLEISTNTFHYDELFADYEEPEIVFSGSGTSLSLTHLDRR</sequence>
<accession>A0A9P7K6X0</accession>
<dbReference type="AlphaFoldDB" id="A0A9P7K6X0"/>
<evidence type="ECO:0000259" key="2">
    <source>
        <dbReference type="Pfam" id="PF12737"/>
    </source>
</evidence>
<dbReference type="Pfam" id="PF12737">
    <property type="entry name" value="Mating_C"/>
    <property type="match status" value="1"/>
</dbReference>
<keyword evidence="4" id="KW-1185">Reference proteome</keyword>
<dbReference type="EMBL" id="JABCKV010002416">
    <property type="protein sequence ID" value="KAG5638549.1"/>
    <property type="molecule type" value="Genomic_DNA"/>
</dbReference>
<feature type="compositionally biased region" description="Basic and acidic residues" evidence="1">
    <location>
        <begin position="107"/>
        <end position="120"/>
    </location>
</feature>
<evidence type="ECO:0000313" key="3">
    <source>
        <dbReference type="EMBL" id="KAG5638549.1"/>
    </source>
</evidence>
<comment type="caution">
    <text evidence="3">The sequence shown here is derived from an EMBL/GenBank/DDBJ whole genome shotgun (WGS) entry which is preliminary data.</text>
</comment>
<feature type="compositionally biased region" description="Low complexity" evidence="1">
    <location>
        <begin position="318"/>
        <end position="334"/>
    </location>
</feature>